<organism evidence="3 4">
    <name type="scientific">Trifolium medium</name>
    <dbReference type="NCBI Taxonomy" id="97028"/>
    <lineage>
        <taxon>Eukaryota</taxon>
        <taxon>Viridiplantae</taxon>
        <taxon>Streptophyta</taxon>
        <taxon>Embryophyta</taxon>
        <taxon>Tracheophyta</taxon>
        <taxon>Spermatophyta</taxon>
        <taxon>Magnoliopsida</taxon>
        <taxon>eudicotyledons</taxon>
        <taxon>Gunneridae</taxon>
        <taxon>Pentapetalae</taxon>
        <taxon>rosids</taxon>
        <taxon>fabids</taxon>
        <taxon>Fabales</taxon>
        <taxon>Fabaceae</taxon>
        <taxon>Papilionoideae</taxon>
        <taxon>50 kb inversion clade</taxon>
        <taxon>NPAAA clade</taxon>
        <taxon>Hologalegina</taxon>
        <taxon>IRL clade</taxon>
        <taxon>Trifolieae</taxon>
        <taxon>Trifolium</taxon>
    </lineage>
</organism>
<dbReference type="InterPro" id="IPR044626">
    <property type="entry name" value="AOR-like"/>
</dbReference>
<evidence type="ECO:0000313" key="4">
    <source>
        <dbReference type="Proteomes" id="UP000265520"/>
    </source>
</evidence>
<reference evidence="3 4" key="1">
    <citation type="journal article" date="2018" name="Front. Plant Sci.">
        <title>Red Clover (Trifolium pratense) and Zigzag Clover (T. medium) - A Picture of Genomic Similarities and Differences.</title>
        <authorList>
            <person name="Dluhosova J."/>
            <person name="Istvanek J."/>
            <person name="Nedelnik J."/>
            <person name="Repkova J."/>
        </authorList>
    </citation>
    <scope>NUCLEOTIDE SEQUENCE [LARGE SCALE GENOMIC DNA]</scope>
    <source>
        <strain evidence="4">cv. 10/8</strain>
        <tissue evidence="3">Leaf</tissue>
    </source>
</reference>
<dbReference type="Gene3D" id="3.90.180.10">
    <property type="entry name" value="Medium-chain alcohol dehydrogenases, catalytic domain"/>
    <property type="match status" value="1"/>
</dbReference>
<comment type="caution">
    <text evidence="3">The sequence shown here is derived from an EMBL/GenBank/DDBJ whole genome shotgun (WGS) entry which is preliminary data.</text>
</comment>
<dbReference type="PANTHER" id="PTHR44573">
    <property type="entry name" value="NADPH-DEPENDENT ALKENAL/ONE OXIDOREDUCTASE, CHLOROPLASTIC"/>
    <property type="match status" value="1"/>
</dbReference>
<dbReference type="Proteomes" id="UP000265520">
    <property type="component" value="Unassembled WGS sequence"/>
</dbReference>
<evidence type="ECO:0000256" key="1">
    <source>
        <dbReference type="ARBA" id="ARBA00010371"/>
    </source>
</evidence>
<feature type="non-terminal residue" evidence="3">
    <location>
        <position position="60"/>
    </location>
</feature>
<name>A0A392QW49_9FABA</name>
<proteinExistence type="inferred from homology"/>
<accession>A0A392QW49</accession>
<keyword evidence="2" id="KW-0560">Oxidoreductase</keyword>
<comment type="similarity">
    <text evidence="1">Belongs to the zinc-containing alcohol dehydrogenase family. Quinone oxidoreductase subfamily.</text>
</comment>
<protein>
    <submittedName>
        <fullName evidence="3">Quinone oxidoreductase-like protein chloroplastic-like</fullName>
    </submittedName>
</protein>
<keyword evidence="4" id="KW-1185">Reference proteome</keyword>
<dbReference type="GO" id="GO:0016628">
    <property type="term" value="F:oxidoreductase activity, acting on the CH-CH group of donors, NAD or NADP as acceptor"/>
    <property type="evidence" value="ECO:0007669"/>
    <property type="project" value="InterPro"/>
</dbReference>
<dbReference type="SUPFAM" id="SSF50129">
    <property type="entry name" value="GroES-like"/>
    <property type="match status" value="1"/>
</dbReference>
<sequence length="60" mass="6490">MKAWVYGEYGGVDVLKFDSSVAVPDVKEDQVLVKVVAAALNPVDGKRRQGKFKATDSPLP</sequence>
<dbReference type="EMBL" id="LXQA010161515">
    <property type="protein sequence ID" value="MCI27810.1"/>
    <property type="molecule type" value="Genomic_DNA"/>
</dbReference>
<dbReference type="InterPro" id="IPR011032">
    <property type="entry name" value="GroES-like_sf"/>
</dbReference>
<dbReference type="PANTHER" id="PTHR44573:SF1">
    <property type="entry name" value="NADPH-DEPENDENT ALKENAL_ONE OXIDOREDUCTASE, CHLOROPLASTIC"/>
    <property type="match status" value="1"/>
</dbReference>
<evidence type="ECO:0000256" key="2">
    <source>
        <dbReference type="ARBA" id="ARBA00023002"/>
    </source>
</evidence>
<dbReference type="AlphaFoldDB" id="A0A392QW49"/>
<evidence type="ECO:0000313" key="3">
    <source>
        <dbReference type="EMBL" id="MCI27810.1"/>
    </source>
</evidence>